<evidence type="ECO:0000313" key="1">
    <source>
        <dbReference type="EMBL" id="PKK57667.1"/>
    </source>
</evidence>
<accession>A0A2N1M7Q3</accession>
<dbReference type="EMBL" id="LLXL01004196">
    <property type="protein sequence ID" value="PKK57667.1"/>
    <property type="molecule type" value="Genomic_DNA"/>
</dbReference>
<evidence type="ECO:0000313" key="2">
    <source>
        <dbReference type="Proteomes" id="UP000233469"/>
    </source>
</evidence>
<sequence>MGCDPTTICRFIDKYKKTGKTENLPRSGWPSALNDNEKNALINEQELRNTTFRVFPAS</sequence>
<reference evidence="1 2" key="1">
    <citation type="submission" date="2016-04" db="EMBL/GenBank/DDBJ databases">
        <title>Genome analyses suggest a sexual origin of heterokaryosis in a supposedly ancient asexual fungus.</title>
        <authorList>
            <person name="Ropars J."/>
            <person name="Sedzielewska K."/>
            <person name="Noel J."/>
            <person name="Charron P."/>
            <person name="Farinelli L."/>
            <person name="Marton T."/>
            <person name="Kruger M."/>
            <person name="Pelin A."/>
            <person name="Brachmann A."/>
            <person name="Corradi N."/>
        </authorList>
    </citation>
    <scope>NUCLEOTIDE SEQUENCE [LARGE SCALE GENOMIC DNA]</scope>
    <source>
        <strain evidence="1 2">C2</strain>
    </source>
</reference>
<dbReference type="Proteomes" id="UP000233469">
    <property type="component" value="Unassembled WGS sequence"/>
</dbReference>
<dbReference type="AlphaFoldDB" id="A0A2N1M7Q3"/>
<comment type="caution">
    <text evidence="1">The sequence shown here is derived from an EMBL/GenBank/DDBJ whole genome shotgun (WGS) entry which is preliminary data.</text>
</comment>
<proteinExistence type="predicted"/>
<reference evidence="1 2" key="2">
    <citation type="submission" date="2017-10" db="EMBL/GenBank/DDBJ databases">
        <title>Extensive intraspecific genome diversity in a model arbuscular mycorrhizal fungus.</title>
        <authorList>
            <person name="Chen E.C.H."/>
            <person name="Morin E."/>
            <person name="Baudet D."/>
            <person name="Noel J."/>
            <person name="Ndikumana S."/>
            <person name="Charron P."/>
            <person name="St-Onge C."/>
            <person name="Giorgi J."/>
            <person name="Grigoriev I.V."/>
            <person name="Roux C."/>
            <person name="Martin F.M."/>
            <person name="Corradi N."/>
        </authorList>
    </citation>
    <scope>NUCLEOTIDE SEQUENCE [LARGE SCALE GENOMIC DNA]</scope>
    <source>
        <strain evidence="1 2">C2</strain>
    </source>
</reference>
<name>A0A2N1M7Q3_9GLOM</name>
<protein>
    <submittedName>
        <fullName evidence="1">Uncharacterized protein</fullName>
    </submittedName>
</protein>
<organism evidence="1 2">
    <name type="scientific">Rhizophagus irregularis</name>
    <dbReference type="NCBI Taxonomy" id="588596"/>
    <lineage>
        <taxon>Eukaryota</taxon>
        <taxon>Fungi</taxon>
        <taxon>Fungi incertae sedis</taxon>
        <taxon>Mucoromycota</taxon>
        <taxon>Glomeromycotina</taxon>
        <taxon>Glomeromycetes</taxon>
        <taxon>Glomerales</taxon>
        <taxon>Glomeraceae</taxon>
        <taxon>Rhizophagus</taxon>
    </lineage>
</organism>
<gene>
    <name evidence="1" type="ORF">RhiirC2_797626</name>
</gene>